<reference evidence="6" key="1">
    <citation type="submission" date="2019-03" db="EMBL/GenBank/DDBJ databases">
        <authorList>
            <person name="Li J."/>
        </authorList>
    </citation>
    <scope>NUCLEOTIDE SEQUENCE [LARGE SCALE GENOMIC DNA]</scope>
    <source>
        <strain evidence="6">2251</strain>
    </source>
</reference>
<evidence type="ECO:0000256" key="1">
    <source>
        <dbReference type="ARBA" id="ARBA00010062"/>
    </source>
</evidence>
<evidence type="ECO:0000313" key="6">
    <source>
        <dbReference type="Proteomes" id="UP000296374"/>
    </source>
</evidence>
<dbReference type="CDD" id="cd06339">
    <property type="entry name" value="PBP1_YraM_LppC_lipoprotein-like"/>
    <property type="match status" value="1"/>
</dbReference>
<dbReference type="PANTHER" id="PTHR30483">
    <property type="entry name" value="LEUCINE-SPECIFIC-BINDING PROTEIN"/>
    <property type="match status" value="1"/>
</dbReference>
<dbReference type="Gene3D" id="3.40.50.2300">
    <property type="match status" value="2"/>
</dbReference>
<accession>A0A4P7HJI0</accession>
<comment type="similarity">
    <text evidence="1">Belongs to the leucine-binding protein family.</text>
</comment>
<dbReference type="Pfam" id="PF13458">
    <property type="entry name" value="Peripla_BP_6"/>
    <property type="match status" value="1"/>
</dbReference>
<dbReference type="InterPro" id="IPR051010">
    <property type="entry name" value="BCAA_transport"/>
</dbReference>
<dbReference type="AlphaFoldDB" id="A0A4P7HJI0"/>
<dbReference type="PANTHER" id="PTHR30483:SF6">
    <property type="entry name" value="PERIPLASMIC BINDING PROTEIN OF ABC TRANSPORTER FOR NATURAL AMINO ACIDS"/>
    <property type="match status" value="1"/>
</dbReference>
<organism evidence="5 6">
    <name type="scientific">Paracoccus liaowanqingii</name>
    <dbReference type="NCBI Taxonomy" id="2560053"/>
    <lineage>
        <taxon>Bacteria</taxon>
        <taxon>Pseudomonadati</taxon>
        <taxon>Pseudomonadota</taxon>
        <taxon>Alphaproteobacteria</taxon>
        <taxon>Rhodobacterales</taxon>
        <taxon>Paracoccaceae</taxon>
        <taxon>Paracoccus</taxon>
    </lineage>
</organism>
<protein>
    <submittedName>
        <fullName evidence="5">Penicillin-binding protein activator</fullName>
    </submittedName>
</protein>
<keyword evidence="3" id="KW-0029">Amino-acid transport</keyword>
<name>A0A4P7HJI0_9RHOB</name>
<keyword evidence="3" id="KW-0813">Transport</keyword>
<dbReference type="KEGG" id="plia:E4191_05540"/>
<gene>
    <name evidence="5" type="ORF">E4191_05540</name>
</gene>
<dbReference type="GO" id="GO:0006865">
    <property type="term" value="P:amino acid transport"/>
    <property type="evidence" value="ECO:0007669"/>
    <property type="project" value="UniProtKB-KW"/>
</dbReference>
<evidence type="ECO:0000313" key="5">
    <source>
        <dbReference type="EMBL" id="QBX34235.1"/>
    </source>
</evidence>
<evidence type="ECO:0000256" key="2">
    <source>
        <dbReference type="ARBA" id="ARBA00022729"/>
    </source>
</evidence>
<feature type="domain" description="Leucine-binding protein" evidence="4">
    <location>
        <begin position="64"/>
        <end position="392"/>
    </location>
</feature>
<dbReference type="SUPFAM" id="SSF53822">
    <property type="entry name" value="Periplasmic binding protein-like I"/>
    <property type="match status" value="1"/>
</dbReference>
<dbReference type="Proteomes" id="UP000296374">
    <property type="component" value="Chromosome"/>
</dbReference>
<evidence type="ECO:0000259" key="4">
    <source>
        <dbReference type="Pfam" id="PF13458"/>
    </source>
</evidence>
<keyword evidence="2" id="KW-0732">Signal</keyword>
<dbReference type="InterPro" id="IPR028081">
    <property type="entry name" value="Leu-bd"/>
</dbReference>
<proteinExistence type="inferred from homology"/>
<dbReference type="EMBL" id="CP038439">
    <property type="protein sequence ID" value="QBX34235.1"/>
    <property type="molecule type" value="Genomic_DNA"/>
</dbReference>
<evidence type="ECO:0000256" key="3">
    <source>
        <dbReference type="ARBA" id="ARBA00022970"/>
    </source>
</evidence>
<dbReference type="InterPro" id="IPR028082">
    <property type="entry name" value="Peripla_BP_I"/>
</dbReference>
<sequence length="411" mass="42232">MSASATTRPSSGRPATGLPTGLRHVLARTAAVVSALFLAACDPVGSSQQASGPEIGPLIDPSEPVRVALLAPAGTGSQDLEWLARSLKNAARMAAGDAQGASIDLRIYDSGASTESAVAQANAAADAGAQIILGPLFAEGANAVGNAMMPRNINVLTFSNNAQIAGGNVFILGNSFETIADRLVGYGMTQGKRNVLVVAEDDVAGQLGGRAIETAIARNGARMAGRVNHPVSISGIDAVTPQITDAAQSGQVDAVFMTANNQAVLPYLTQQLAAAGVRSPGIQMMGLTRWDQPGARLGLPQLAEGWFALPDQGMQRQFEARYAQAHGEAPHQLASLAYDGVAAIASLSRDGRRNALTTSGLTQRAGFTGVGGIFRLQRDGTIQRGLAVGTIRGNQLVVLDPAPRTARGLGS</sequence>
<dbReference type="RefSeq" id="WP_135312524.1">
    <property type="nucleotide sequence ID" value="NZ_CP038439.1"/>
</dbReference>